<reference evidence="5 6" key="1">
    <citation type="submission" date="2019-10" db="EMBL/GenBank/DDBJ databases">
        <title>Georgenia wutianyii sp. nov. and Georgenia yuyongxinii sp. nov. isolated from plateau pika (Ochotona curzoniae) in the Qinghai-Tibet plateau of China.</title>
        <authorList>
            <person name="Tian Z."/>
        </authorList>
    </citation>
    <scope>NUCLEOTIDE SEQUENCE [LARGE SCALE GENOMIC DNA]</scope>
    <source>
        <strain evidence="5 6">DSM 21501</strain>
    </source>
</reference>
<feature type="domain" description="HTH araC/xylS-type" evidence="4">
    <location>
        <begin position="198"/>
        <end position="299"/>
    </location>
</feature>
<dbReference type="PROSITE" id="PS01124">
    <property type="entry name" value="HTH_ARAC_FAMILY_2"/>
    <property type="match status" value="1"/>
</dbReference>
<dbReference type="EMBL" id="WHJE01000005">
    <property type="protein sequence ID" value="KAE8765793.1"/>
    <property type="molecule type" value="Genomic_DNA"/>
</dbReference>
<keyword evidence="2" id="KW-0238">DNA-binding</keyword>
<dbReference type="Gene3D" id="1.10.10.60">
    <property type="entry name" value="Homeodomain-like"/>
    <property type="match status" value="1"/>
</dbReference>
<accession>A0A7J5UU30</accession>
<dbReference type="Pfam" id="PF12833">
    <property type="entry name" value="HTH_18"/>
    <property type="match status" value="1"/>
</dbReference>
<organism evidence="5 6">
    <name type="scientific">Georgenia thermotolerans</name>
    <dbReference type="NCBI Taxonomy" id="527326"/>
    <lineage>
        <taxon>Bacteria</taxon>
        <taxon>Bacillati</taxon>
        <taxon>Actinomycetota</taxon>
        <taxon>Actinomycetes</taxon>
        <taxon>Micrococcales</taxon>
        <taxon>Bogoriellaceae</taxon>
        <taxon>Georgenia</taxon>
    </lineage>
</organism>
<dbReference type="GO" id="GO:0043565">
    <property type="term" value="F:sequence-specific DNA binding"/>
    <property type="evidence" value="ECO:0007669"/>
    <property type="project" value="InterPro"/>
</dbReference>
<dbReference type="SUPFAM" id="SSF46689">
    <property type="entry name" value="Homeodomain-like"/>
    <property type="match status" value="1"/>
</dbReference>
<evidence type="ECO:0000256" key="2">
    <source>
        <dbReference type="ARBA" id="ARBA00023125"/>
    </source>
</evidence>
<evidence type="ECO:0000256" key="3">
    <source>
        <dbReference type="ARBA" id="ARBA00023163"/>
    </source>
</evidence>
<dbReference type="OrthoDB" id="9799345at2"/>
<dbReference type="PANTHER" id="PTHR46796">
    <property type="entry name" value="HTH-TYPE TRANSCRIPTIONAL ACTIVATOR RHAS-RELATED"/>
    <property type="match status" value="1"/>
</dbReference>
<name>A0A7J5UU30_9MICO</name>
<gene>
    <name evidence="5" type="ORF">GB883_02395</name>
</gene>
<keyword evidence="1" id="KW-0805">Transcription regulation</keyword>
<dbReference type="Proteomes" id="UP000451860">
    <property type="component" value="Unassembled WGS sequence"/>
</dbReference>
<dbReference type="PANTHER" id="PTHR46796:SF6">
    <property type="entry name" value="ARAC SUBFAMILY"/>
    <property type="match status" value="1"/>
</dbReference>
<dbReference type="AlphaFoldDB" id="A0A7J5UU30"/>
<evidence type="ECO:0000313" key="6">
    <source>
        <dbReference type="Proteomes" id="UP000451860"/>
    </source>
</evidence>
<keyword evidence="3" id="KW-0804">Transcription</keyword>
<dbReference type="GO" id="GO:0003700">
    <property type="term" value="F:DNA-binding transcription factor activity"/>
    <property type="evidence" value="ECO:0007669"/>
    <property type="project" value="InterPro"/>
</dbReference>
<dbReference type="Pfam" id="PF14525">
    <property type="entry name" value="AraC_binding_2"/>
    <property type="match status" value="1"/>
</dbReference>
<proteinExistence type="predicted"/>
<evidence type="ECO:0000259" key="4">
    <source>
        <dbReference type="PROSITE" id="PS01124"/>
    </source>
</evidence>
<protein>
    <submittedName>
        <fullName evidence="5">Helix-turn-helix domain-containing protein</fullName>
    </submittedName>
</protein>
<dbReference type="InterPro" id="IPR009057">
    <property type="entry name" value="Homeodomain-like_sf"/>
</dbReference>
<dbReference type="SMART" id="SM00342">
    <property type="entry name" value="HTH_ARAC"/>
    <property type="match status" value="1"/>
</dbReference>
<dbReference type="InterPro" id="IPR018060">
    <property type="entry name" value="HTH_AraC"/>
</dbReference>
<sequence length="310" mass="34834">MAEWRALIDRSFVPLQIDELGGVDFRGHLSHSTVEDVTVFEITATPHVVRRTPRLINQVPGRYYKLSLQLEGPAVLEQDGRRADLSPGDLAIYDTHRPYTLHLPTNSRAMVLMFPHELVELTPEEVGRVTALCFPQDTGLGRVINPFFAQLGRNLDQLRGVDGVRLIHSTLDLLVTLLSTELRRVDGDGQDPNQALLRQVRTYIRAHLDDPTLSPASIASAHYISTRRLHALFSGERETVAAWIRSRRLEHIRRDLGDPLQAQRSVSAIAARWGLTDAAHVSRVFKAEFGESPSTYRDRILHQEAGAPTR</sequence>
<keyword evidence="6" id="KW-1185">Reference proteome</keyword>
<dbReference type="RefSeq" id="WP_152200429.1">
    <property type="nucleotide sequence ID" value="NZ_VUKF01000003.1"/>
</dbReference>
<comment type="caution">
    <text evidence="5">The sequence shown here is derived from an EMBL/GenBank/DDBJ whole genome shotgun (WGS) entry which is preliminary data.</text>
</comment>
<evidence type="ECO:0000256" key="1">
    <source>
        <dbReference type="ARBA" id="ARBA00023015"/>
    </source>
</evidence>
<dbReference type="InterPro" id="IPR035418">
    <property type="entry name" value="AraC-bd_2"/>
</dbReference>
<dbReference type="InterPro" id="IPR050204">
    <property type="entry name" value="AraC_XylS_family_regulators"/>
</dbReference>
<evidence type="ECO:0000313" key="5">
    <source>
        <dbReference type="EMBL" id="KAE8765793.1"/>
    </source>
</evidence>